<dbReference type="SUPFAM" id="SSF51735">
    <property type="entry name" value="NAD(P)-binding Rossmann-fold domains"/>
    <property type="match status" value="1"/>
</dbReference>
<accession>A0A364N637</accession>
<evidence type="ECO:0000259" key="5">
    <source>
        <dbReference type="Pfam" id="PF00501"/>
    </source>
</evidence>
<dbReference type="Gene3D" id="3.40.50.720">
    <property type="entry name" value="NAD(P)-binding Rossmann-like Domain"/>
    <property type="match status" value="1"/>
</dbReference>
<dbReference type="Gene3D" id="3.40.50.12780">
    <property type="entry name" value="N-terminal domain of ligase-like"/>
    <property type="match status" value="1"/>
</dbReference>
<dbReference type="EMBL" id="QGDH01000046">
    <property type="protein sequence ID" value="RAR12726.1"/>
    <property type="molecule type" value="Genomic_DNA"/>
</dbReference>
<evidence type="ECO:0000259" key="6">
    <source>
        <dbReference type="Pfam" id="PF13193"/>
    </source>
</evidence>
<sequence>MIAKYFTSSVASEIAYSFWISITVIGVTTIADPIDYNAITWPEVNVKSVHLNVHHFLAQAPKGKGTVISMSTETLDDIYPDFSFYIPSKLAQTKFMDSFHAEQSGIRTFSVLPGLVATDVPRKQYLDFALDDPKRYMTMEHNIFKPHWSRFLGPSSPDPHTYTYQPTNDPIFKSPYGPFPPTPSDLNIHSLCFPPNKPLPADYPLIINASTSEVLTLHDFHLRACALSRVFQHDGPNPLALSASPESGASDGGEILGLFSRNHIQYPMVAHACFRAGLVFGGISPASTAFELWWVLRKMQITSVMCHETLLPVLYKALALGKGEHDSLPLKLRLDREKIFVLSDDKSLDTVSGHGTIESLVRLGTTLPEPRGKLRGGDRLAYLFQSSGTSGLPKAMMITHSNGYHSGMQTLITAVQTARYMGTEPLPPTTTLGVIPMYHSYGMILWILRVNLTRNTTILLPKWNVEAALRSVQDYKITHLPLVPPLVRQLALSPLTQKYDLSSVVAAASGAAYLPPDVAVDLARKLPQGAAAPVPSGYGLSEAASIASPAAPGIFGLEPAGPPMIGYLLPGIEARVVDPESLLDVPRNAKGELWVRGKVVTPGYFKDEAATKEILVHGGWLRTGDLVQRDDCDRVLYLDRFKEMIKVKGLQVAATEVEDTLLQHPEHLVSDACVAGVESGRGDGEVGVRAWVVLKDGGRALGEEGVKRKLREWVEGRLSRYKWLTGGIEVVDLIPRTPSGKMLRREMRDRYHERLKRSGKANL</sequence>
<comment type="similarity">
    <text evidence="1">Belongs to the ATP-dependent AMP-binding enzyme family.</text>
</comment>
<dbReference type="PANTHER" id="PTHR24096:SF149">
    <property type="entry name" value="AMP-BINDING DOMAIN-CONTAINING PROTEIN-RELATED"/>
    <property type="match status" value="1"/>
</dbReference>
<comment type="caution">
    <text evidence="7">The sequence shown here is derived from an EMBL/GenBank/DDBJ whole genome shotgun (WGS) entry which is preliminary data.</text>
</comment>
<evidence type="ECO:0000256" key="1">
    <source>
        <dbReference type="ARBA" id="ARBA00006432"/>
    </source>
</evidence>
<evidence type="ECO:0000256" key="3">
    <source>
        <dbReference type="ARBA" id="ARBA00022553"/>
    </source>
</evidence>
<keyword evidence="8" id="KW-1185">Reference proteome</keyword>
<dbReference type="Proteomes" id="UP000249619">
    <property type="component" value="Unassembled WGS sequence"/>
</dbReference>
<proteinExistence type="inferred from homology"/>
<dbReference type="InterPro" id="IPR025110">
    <property type="entry name" value="AMP-bd_C"/>
</dbReference>
<dbReference type="InterPro" id="IPR000873">
    <property type="entry name" value="AMP-dep_synth/lig_dom"/>
</dbReference>
<evidence type="ECO:0000313" key="8">
    <source>
        <dbReference type="Proteomes" id="UP000249619"/>
    </source>
</evidence>
<dbReference type="InterPro" id="IPR020845">
    <property type="entry name" value="AMP-binding_CS"/>
</dbReference>
<evidence type="ECO:0000256" key="2">
    <source>
        <dbReference type="ARBA" id="ARBA00022450"/>
    </source>
</evidence>
<dbReference type="AlphaFoldDB" id="A0A364N637"/>
<feature type="domain" description="AMP-binding enzyme C-terminal" evidence="6">
    <location>
        <begin position="656"/>
        <end position="741"/>
    </location>
</feature>
<protein>
    <submittedName>
        <fullName evidence="7">4-coumarate-CoA ligase-like protein</fullName>
    </submittedName>
</protein>
<dbReference type="Pfam" id="PF13193">
    <property type="entry name" value="AMP-binding_C"/>
    <property type="match status" value="1"/>
</dbReference>
<name>A0A364N637_STELY</name>
<feature type="domain" description="AMP-dependent synthetase/ligase" evidence="5">
    <location>
        <begin position="253"/>
        <end position="605"/>
    </location>
</feature>
<reference evidence="8" key="1">
    <citation type="submission" date="2018-05" db="EMBL/GenBank/DDBJ databases">
        <title>Draft genome sequence of Stemphylium lycopersici strain CIDEFI 213.</title>
        <authorList>
            <person name="Medina R."/>
            <person name="Franco M.E.E."/>
            <person name="Lucentini C.G."/>
            <person name="Saparrat M.C.N."/>
            <person name="Balatti P.A."/>
        </authorList>
    </citation>
    <scope>NUCLEOTIDE SEQUENCE [LARGE SCALE GENOMIC DNA]</scope>
    <source>
        <strain evidence="8">CIDEFI 213</strain>
    </source>
</reference>
<dbReference type="Gene3D" id="3.30.300.30">
    <property type="match status" value="1"/>
</dbReference>
<keyword evidence="4 7" id="KW-0436">Ligase</keyword>
<evidence type="ECO:0000313" key="7">
    <source>
        <dbReference type="EMBL" id="RAR12726.1"/>
    </source>
</evidence>
<evidence type="ECO:0000256" key="4">
    <source>
        <dbReference type="ARBA" id="ARBA00022598"/>
    </source>
</evidence>
<keyword evidence="3" id="KW-0597">Phosphoprotein</keyword>
<dbReference type="InterPro" id="IPR045851">
    <property type="entry name" value="AMP-bd_C_sf"/>
</dbReference>
<dbReference type="InterPro" id="IPR042099">
    <property type="entry name" value="ANL_N_sf"/>
</dbReference>
<keyword evidence="2" id="KW-0596">Phosphopantetheine</keyword>
<dbReference type="GO" id="GO:0016405">
    <property type="term" value="F:CoA-ligase activity"/>
    <property type="evidence" value="ECO:0007669"/>
    <property type="project" value="TreeGrafter"/>
</dbReference>
<gene>
    <name evidence="7" type="ORF">DDE83_003874</name>
</gene>
<dbReference type="Pfam" id="PF00501">
    <property type="entry name" value="AMP-binding"/>
    <property type="match status" value="1"/>
</dbReference>
<dbReference type="SUPFAM" id="SSF56801">
    <property type="entry name" value="Acetyl-CoA synthetase-like"/>
    <property type="match status" value="1"/>
</dbReference>
<dbReference type="STRING" id="183478.A0A364N637"/>
<dbReference type="InterPro" id="IPR036291">
    <property type="entry name" value="NAD(P)-bd_dom_sf"/>
</dbReference>
<dbReference type="PROSITE" id="PS00455">
    <property type="entry name" value="AMP_BINDING"/>
    <property type="match status" value="1"/>
</dbReference>
<dbReference type="PANTHER" id="PTHR24096">
    <property type="entry name" value="LONG-CHAIN-FATTY-ACID--COA LIGASE"/>
    <property type="match status" value="1"/>
</dbReference>
<organism evidence="7 8">
    <name type="scientific">Stemphylium lycopersici</name>
    <name type="common">Tomato gray leaf spot disease fungus</name>
    <name type="synonym">Thyrospora lycopersici</name>
    <dbReference type="NCBI Taxonomy" id="183478"/>
    <lineage>
        <taxon>Eukaryota</taxon>
        <taxon>Fungi</taxon>
        <taxon>Dikarya</taxon>
        <taxon>Ascomycota</taxon>
        <taxon>Pezizomycotina</taxon>
        <taxon>Dothideomycetes</taxon>
        <taxon>Pleosporomycetidae</taxon>
        <taxon>Pleosporales</taxon>
        <taxon>Pleosporineae</taxon>
        <taxon>Pleosporaceae</taxon>
        <taxon>Stemphylium</taxon>
    </lineage>
</organism>